<evidence type="ECO:0000256" key="2">
    <source>
        <dbReference type="ARBA" id="ARBA00009745"/>
    </source>
</evidence>
<evidence type="ECO:0000313" key="7">
    <source>
        <dbReference type="Proteomes" id="UP000001514"/>
    </source>
</evidence>
<comment type="function">
    <text evidence="4">The B regulatory subunit might modulate substrate selectivity and catalytic activity, and also might direct the localization of the catalytic enzyme to a particular subcellular compartment.</text>
</comment>
<protein>
    <recommendedName>
        <fullName evidence="4">Serine/threonine protein phosphatase 2A regulatory subunit</fullName>
    </recommendedName>
</protein>
<dbReference type="AlphaFoldDB" id="D8RPU5"/>
<feature type="region of interest" description="Disordered" evidence="5">
    <location>
        <begin position="1"/>
        <end position="33"/>
    </location>
</feature>
<dbReference type="InParanoid" id="D8RPU5"/>
<dbReference type="GO" id="GO:0007165">
    <property type="term" value="P:signal transduction"/>
    <property type="evidence" value="ECO:0007669"/>
    <property type="project" value="InterPro"/>
</dbReference>
<dbReference type="InterPro" id="IPR016024">
    <property type="entry name" value="ARM-type_fold"/>
</dbReference>
<dbReference type="SUPFAM" id="SSF48371">
    <property type="entry name" value="ARM repeat"/>
    <property type="match status" value="1"/>
</dbReference>
<keyword evidence="3" id="KW-0963">Cytoplasm</keyword>
<dbReference type="GO" id="GO:0051177">
    <property type="term" value="P:meiotic sister chromatid cohesion"/>
    <property type="evidence" value="ECO:0000318"/>
    <property type="project" value="GO_Central"/>
</dbReference>
<dbReference type="eggNOG" id="KOG2085">
    <property type="taxonomic scope" value="Eukaryota"/>
</dbReference>
<dbReference type="HOGENOM" id="CLU_012437_4_1_1"/>
<dbReference type="Pfam" id="PF01603">
    <property type="entry name" value="B56"/>
    <property type="match status" value="1"/>
</dbReference>
<dbReference type="Gramene" id="EFJ25740">
    <property type="protein sequence ID" value="EFJ25740"/>
    <property type="gene ID" value="SELMODRAFT_99313"/>
</dbReference>
<proteinExistence type="inferred from homology"/>
<dbReference type="PIRSF" id="PIRSF028043">
    <property type="entry name" value="PP2A_B56"/>
    <property type="match status" value="1"/>
</dbReference>
<organism evidence="7">
    <name type="scientific">Selaginella moellendorffii</name>
    <name type="common">Spikemoss</name>
    <dbReference type="NCBI Taxonomy" id="88036"/>
    <lineage>
        <taxon>Eukaryota</taxon>
        <taxon>Viridiplantae</taxon>
        <taxon>Streptophyta</taxon>
        <taxon>Embryophyta</taxon>
        <taxon>Tracheophyta</taxon>
        <taxon>Lycopodiopsida</taxon>
        <taxon>Selaginellales</taxon>
        <taxon>Selaginellaceae</taxon>
        <taxon>Selaginella</taxon>
    </lineage>
</organism>
<sequence length="468" mass="53470">MGSKQDLRHLPGSPVDGPPANSSSGFEHLPSFKDVPSSEKLALLGRKLKLCSVLSDFTDPSKNIKEKEVKRQALVETVDFIGSPGNIKLNEVAYEEIVKMVSVNLFRSLPPSPHSSSVSEGHDPEEEEPTMDPAWPHLSLVYELLLRFVASPDTDAKQAKRYIDHAFVLRLLDLFDSEDPRERDYLKTILHRIYGKFMVHRPFIRKAFNNIFYRFIFETEKHNGIAELLEILGSIINGFALPLKEEHKLSLVRALIPLHKPKCVTLYHQQLLYCITQFVEKDMKLADTVIRGLLKYWPITNSQKEVLFLAELEEVLEATQAPEFQRCMLPLFRQVSRCLNSSHFQVAERALFLWNNDHIISLVTQNRQTVLPLVFSALERNTRNHWNQTVHGLTVNVRKMFLEMDKDLFDECQRKYLEEEEKSKGLEEKRENNWKRLEAAAASRVEATGGSKTNTLGLPLGAIAVAGS</sequence>
<dbReference type="GO" id="GO:0005737">
    <property type="term" value="C:cytoplasm"/>
    <property type="evidence" value="ECO:0007669"/>
    <property type="project" value="UniProtKB-SubCell"/>
</dbReference>
<name>D8RPU5_SELML</name>
<dbReference type="InterPro" id="IPR002554">
    <property type="entry name" value="PP2A_B56"/>
</dbReference>
<dbReference type="Gene3D" id="1.25.10.10">
    <property type="entry name" value="Leucine-rich Repeat Variant"/>
    <property type="match status" value="1"/>
</dbReference>
<keyword evidence="7" id="KW-1185">Reference proteome</keyword>
<dbReference type="EMBL" id="GL377586">
    <property type="protein sequence ID" value="EFJ25740.1"/>
    <property type="molecule type" value="Genomic_DNA"/>
</dbReference>
<gene>
    <name evidence="6" type="ORF">SELMODRAFT_99313</name>
</gene>
<evidence type="ECO:0000313" key="6">
    <source>
        <dbReference type="EMBL" id="EFJ25740.1"/>
    </source>
</evidence>
<comment type="similarity">
    <text evidence="2">Belongs to the phosphatase 2A regulatory subunit B56 family.</text>
</comment>
<dbReference type="PANTHER" id="PTHR10257">
    <property type="entry name" value="SERINE/THREONINE PROTEIN PHOSPHATASE 2A PP2A REGULATORY SUBUNIT B"/>
    <property type="match status" value="1"/>
</dbReference>
<comment type="subcellular location">
    <subcellularLocation>
        <location evidence="1">Cytoplasm</location>
    </subcellularLocation>
</comment>
<evidence type="ECO:0000256" key="3">
    <source>
        <dbReference type="ARBA" id="ARBA00022490"/>
    </source>
</evidence>
<dbReference type="Proteomes" id="UP000001514">
    <property type="component" value="Unassembled WGS sequence"/>
</dbReference>
<dbReference type="GO" id="GO:0072542">
    <property type="term" value="F:protein phosphatase activator activity"/>
    <property type="evidence" value="ECO:0000318"/>
    <property type="project" value="GO_Central"/>
</dbReference>
<dbReference type="STRING" id="88036.D8RPU5"/>
<dbReference type="InterPro" id="IPR011989">
    <property type="entry name" value="ARM-like"/>
</dbReference>
<evidence type="ECO:0000256" key="4">
    <source>
        <dbReference type="PIRNR" id="PIRNR028043"/>
    </source>
</evidence>
<evidence type="ECO:0000256" key="1">
    <source>
        <dbReference type="ARBA" id="ARBA00004496"/>
    </source>
</evidence>
<accession>D8RPU5</accession>
<feature type="region of interest" description="Disordered" evidence="5">
    <location>
        <begin position="110"/>
        <end position="130"/>
    </location>
</feature>
<dbReference type="OrthoDB" id="10264446at2759"/>
<reference evidence="6 7" key="1">
    <citation type="journal article" date="2011" name="Science">
        <title>The Selaginella genome identifies genetic changes associated with the evolution of vascular plants.</title>
        <authorList>
            <person name="Banks J.A."/>
            <person name="Nishiyama T."/>
            <person name="Hasebe M."/>
            <person name="Bowman J.L."/>
            <person name="Gribskov M."/>
            <person name="dePamphilis C."/>
            <person name="Albert V.A."/>
            <person name="Aono N."/>
            <person name="Aoyama T."/>
            <person name="Ambrose B.A."/>
            <person name="Ashton N.W."/>
            <person name="Axtell M.J."/>
            <person name="Barker E."/>
            <person name="Barker M.S."/>
            <person name="Bennetzen J.L."/>
            <person name="Bonawitz N.D."/>
            <person name="Chapple C."/>
            <person name="Cheng C."/>
            <person name="Correa L.G."/>
            <person name="Dacre M."/>
            <person name="DeBarry J."/>
            <person name="Dreyer I."/>
            <person name="Elias M."/>
            <person name="Engstrom E.M."/>
            <person name="Estelle M."/>
            <person name="Feng L."/>
            <person name="Finet C."/>
            <person name="Floyd S.K."/>
            <person name="Frommer W.B."/>
            <person name="Fujita T."/>
            <person name="Gramzow L."/>
            <person name="Gutensohn M."/>
            <person name="Harholt J."/>
            <person name="Hattori M."/>
            <person name="Heyl A."/>
            <person name="Hirai T."/>
            <person name="Hiwatashi Y."/>
            <person name="Ishikawa M."/>
            <person name="Iwata M."/>
            <person name="Karol K.G."/>
            <person name="Koehler B."/>
            <person name="Kolukisaoglu U."/>
            <person name="Kubo M."/>
            <person name="Kurata T."/>
            <person name="Lalonde S."/>
            <person name="Li K."/>
            <person name="Li Y."/>
            <person name="Litt A."/>
            <person name="Lyons E."/>
            <person name="Manning G."/>
            <person name="Maruyama T."/>
            <person name="Michael T.P."/>
            <person name="Mikami K."/>
            <person name="Miyazaki S."/>
            <person name="Morinaga S."/>
            <person name="Murata T."/>
            <person name="Mueller-Roeber B."/>
            <person name="Nelson D.R."/>
            <person name="Obara M."/>
            <person name="Oguri Y."/>
            <person name="Olmstead R.G."/>
            <person name="Onodera N."/>
            <person name="Petersen B.L."/>
            <person name="Pils B."/>
            <person name="Prigge M."/>
            <person name="Rensing S.A."/>
            <person name="Riano-Pachon D.M."/>
            <person name="Roberts A.W."/>
            <person name="Sato Y."/>
            <person name="Scheller H.V."/>
            <person name="Schulz B."/>
            <person name="Schulz C."/>
            <person name="Shakirov E.V."/>
            <person name="Shibagaki N."/>
            <person name="Shinohara N."/>
            <person name="Shippen D.E."/>
            <person name="Soerensen I."/>
            <person name="Sotooka R."/>
            <person name="Sugimoto N."/>
            <person name="Sugita M."/>
            <person name="Sumikawa N."/>
            <person name="Tanurdzic M."/>
            <person name="Theissen G."/>
            <person name="Ulvskov P."/>
            <person name="Wakazuki S."/>
            <person name="Weng J.K."/>
            <person name="Willats W.W."/>
            <person name="Wipf D."/>
            <person name="Wolf P.G."/>
            <person name="Yang L."/>
            <person name="Zimmer A.D."/>
            <person name="Zhu Q."/>
            <person name="Mitros T."/>
            <person name="Hellsten U."/>
            <person name="Loque D."/>
            <person name="Otillar R."/>
            <person name="Salamov A."/>
            <person name="Schmutz J."/>
            <person name="Shapiro H."/>
            <person name="Lindquist E."/>
            <person name="Lucas S."/>
            <person name="Rokhsar D."/>
            <person name="Grigoriev I.V."/>
        </authorList>
    </citation>
    <scope>NUCLEOTIDE SEQUENCE [LARGE SCALE GENOMIC DNA]</scope>
</reference>
<dbReference type="GO" id="GO:0000159">
    <property type="term" value="C:protein phosphatase type 2A complex"/>
    <property type="evidence" value="ECO:0007669"/>
    <property type="project" value="UniProtKB-UniRule"/>
</dbReference>
<dbReference type="KEGG" id="smo:SELMODRAFT_99313"/>
<dbReference type="PANTHER" id="PTHR10257:SF3">
    <property type="entry name" value="SERINE_THREONINE-PROTEIN PHOSPHATASE 2A 56 KDA REGULATORY SUBUNIT GAMMA ISOFORM"/>
    <property type="match status" value="1"/>
</dbReference>
<evidence type="ECO:0000256" key="5">
    <source>
        <dbReference type="SAM" id="MobiDB-lite"/>
    </source>
</evidence>
<dbReference type="FunFam" id="1.25.10.10:FF:000041">
    <property type="entry name" value="Serine/threonine protein phosphatase 2A regulatory subunit"/>
    <property type="match status" value="1"/>
</dbReference>